<accession>A0ABN0IHG7</accession>
<sequence>MIGKLAKFIAQEYTLMEMNVETVEVRALHELRTDFCNHVLSIGQSGDLSLIIEAEYNIIIEDLKRYANSPGMISSLETALIEINSIKKHTKKMYRCKSVLN</sequence>
<proteinExistence type="predicted"/>
<dbReference type="EMBL" id="AMQK01000004">
    <property type="protein sequence ID" value="EKS45902.1"/>
    <property type="molecule type" value="Genomic_DNA"/>
</dbReference>
<evidence type="ECO:0000313" key="1">
    <source>
        <dbReference type="EMBL" id="EKS45902.1"/>
    </source>
</evidence>
<comment type="caution">
    <text evidence="1">The sequence shown here is derived from an EMBL/GenBank/DDBJ whole genome shotgun (WGS) entry which is preliminary data.</text>
</comment>
<gene>
    <name evidence="1" type="ORF">BbINS_01286</name>
</gene>
<protein>
    <submittedName>
        <fullName evidence="1">Uncharacterized protein</fullName>
    </submittedName>
</protein>
<keyword evidence="2" id="KW-1185">Reference proteome</keyword>
<reference evidence="1 2" key="1">
    <citation type="journal article" date="2013" name="Genome Announc.">
        <title>Whole Genome Sequencing and Comparative Analysis of Bartonella bacilliformis Strain INS, the Causative Agent of Carrion's Disease.</title>
        <authorList>
            <person name="Tarazona D."/>
            <person name="Padilla C."/>
            <person name="Caceres O."/>
            <person name="Montenegro J.D."/>
            <person name="Bailon H."/>
            <person name="Ventura G."/>
            <person name="Mendoza G."/>
            <person name="Anaya E."/>
            <person name="Guio H."/>
        </authorList>
    </citation>
    <scope>NUCLEOTIDE SEQUENCE [LARGE SCALE GENOMIC DNA]</scope>
    <source>
        <strain evidence="1 2">INS</strain>
    </source>
</reference>
<name>A0ABN0IHG7_BARBA</name>
<organism evidence="1 2">
    <name type="scientific">Bartonella bacilliformis INS</name>
    <dbReference type="NCBI Taxonomy" id="1206782"/>
    <lineage>
        <taxon>Bacteria</taxon>
        <taxon>Pseudomonadati</taxon>
        <taxon>Pseudomonadota</taxon>
        <taxon>Alphaproteobacteria</taxon>
        <taxon>Hyphomicrobiales</taxon>
        <taxon>Bartonellaceae</taxon>
        <taxon>Bartonella</taxon>
    </lineage>
</organism>
<dbReference type="Proteomes" id="UP000009359">
    <property type="component" value="Unassembled WGS sequence"/>
</dbReference>
<evidence type="ECO:0000313" key="2">
    <source>
        <dbReference type="Proteomes" id="UP000009359"/>
    </source>
</evidence>